<feature type="region of interest" description="Disordered" evidence="3">
    <location>
        <begin position="262"/>
        <end position="298"/>
    </location>
</feature>
<comment type="similarity">
    <text evidence="1 2">Belongs to the LDB family.</text>
</comment>
<dbReference type="InterPro" id="IPR029005">
    <property type="entry name" value="LIM-bd/SEUSS"/>
</dbReference>
<dbReference type="InterPro" id="IPR041363">
    <property type="entry name" value="LID"/>
</dbReference>
<feature type="region of interest" description="Disordered" evidence="3">
    <location>
        <begin position="329"/>
        <end position="353"/>
    </location>
</feature>
<keyword evidence="5" id="KW-1185">Reference proteome</keyword>
<sequence>MQRSNVLPSPSNRRSLPYYLQPDYKIHEFNKRLQHGAMKVEQLWWDELINEFFEDMSTLTVHFKEKSHVRKYTIHRRLIPRFFRSLFDGGVAKIFFMVLETKENLLSSSVTLECKQSSMIVSYSKPNATKVHVDGNLSIEFSFDEYMRIRSWKFIVKEVLEMVPKSHVLNCAAEKAKLEEITKKITEFGFSPSAVQHLRIGVVLESMQKLMSRQKTFGLSPRDALKSVVYENWQSHLLNQDYEQRTRLWTGVPYDPVRAASVTNKRRKPRKPPSADAKTSKSKKLLSSNAVPPHPNPEILLVDEPVLMGKFDDDERIITRLENPTFMNVKSGSSNNIHVFQSSKHRSHEDGLE</sequence>
<reference evidence="6" key="1">
    <citation type="submission" date="2025-08" db="UniProtKB">
        <authorList>
            <consortium name="RefSeq"/>
        </authorList>
    </citation>
    <scope>IDENTIFICATION</scope>
</reference>
<evidence type="ECO:0000313" key="6">
    <source>
        <dbReference type="RefSeq" id="XP_065653289.1"/>
    </source>
</evidence>
<name>A0ABM4BVR1_HYDVU</name>
<evidence type="ECO:0000256" key="2">
    <source>
        <dbReference type="PROSITE-ProRule" id="PRU01302"/>
    </source>
</evidence>
<dbReference type="PROSITE" id="PS51957">
    <property type="entry name" value="LID"/>
    <property type="match status" value="1"/>
</dbReference>
<accession>A0ABM4BVR1</accession>
<dbReference type="Pfam" id="PF01803">
    <property type="entry name" value="LIM_bind"/>
    <property type="match status" value="1"/>
</dbReference>
<feature type="domain" description="LIM interaction" evidence="4">
    <location>
        <begin position="298"/>
        <end position="335"/>
    </location>
</feature>
<evidence type="ECO:0000256" key="3">
    <source>
        <dbReference type="SAM" id="MobiDB-lite"/>
    </source>
</evidence>
<dbReference type="Proteomes" id="UP001652625">
    <property type="component" value="Chromosome 05"/>
</dbReference>
<evidence type="ECO:0000259" key="4">
    <source>
        <dbReference type="PROSITE" id="PS51957"/>
    </source>
</evidence>
<organism evidence="5 6">
    <name type="scientific">Hydra vulgaris</name>
    <name type="common">Hydra</name>
    <name type="synonym">Hydra attenuata</name>
    <dbReference type="NCBI Taxonomy" id="6087"/>
    <lineage>
        <taxon>Eukaryota</taxon>
        <taxon>Metazoa</taxon>
        <taxon>Cnidaria</taxon>
        <taxon>Hydrozoa</taxon>
        <taxon>Hydroidolina</taxon>
        <taxon>Anthoathecata</taxon>
        <taxon>Aplanulata</taxon>
        <taxon>Hydridae</taxon>
        <taxon>Hydra</taxon>
    </lineage>
</organism>
<feature type="compositionally biased region" description="Polar residues" evidence="3">
    <location>
        <begin position="329"/>
        <end position="342"/>
    </location>
</feature>
<protein>
    <submittedName>
        <fullName evidence="6">LIM domain-binding protein 2-like isoform X1</fullName>
    </submittedName>
</protein>
<dbReference type="RefSeq" id="XP_065653289.1">
    <property type="nucleotide sequence ID" value="XM_065797217.1"/>
</dbReference>
<dbReference type="GeneID" id="136071813"/>
<proteinExistence type="inferred from homology"/>
<gene>
    <name evidence="6" type="primary">LOC136071813</name>
</gene>
<evidence type="ECO:0000256" key="1">
    <source>
        <dbReference type="ARBA" id="ARBA00006928"/>
    </source>
</evidence>
<dbReference type="PANTHER" id="PTHR10378">
    <property type="entry name" value="LIM DOMAIN-BINDING PROTEIN"/>
    <property type="match status" value="1"/>
</dbReference>
<evidence type="ECO:0000313" key="5">
    <source>
        <dbReference type="Proteomes" id="UP001652625"/>
    </source>
</evidence>